<dbReference type="SMART" id="SM00906">
    <property type="entry name" value="Fungal_trans"/>
    <property type="match status" value="1"/>
</dbReference>
<dbReference type="GO" id="GO:0008270">
    <property type="term" value="F:zinc ion binding"/>
    <property type="evidence" value="ECO:0007669"/>
    <property type="project" value="InterPro"/>
</dbReference>
<dbReference type="SUPFAM" id="SSF57701">
    <property type="entry name" value="Zn2/Cys6 DNA-binding domain"/>
    <property type="match status" value="1"/>
</dbReference>
<organism evidence="9 10">
    <name type="scientific">Aspergillus lentulus</name>
    <dbReference type="NCBI Taxonomy" id="293939"/>
    <lineage>
        <taxon>Eukaryota</taxon>
        <taxon>Fungi</taxon>
        <taxon>Dikarya</taxon>
        <taxon>Ascomycota</taxon>
        <taxon>Pezizomycotina</taxon>
        <taxon>Eurotiomycetes</taxon>
        <taxon>Eurotiomycetidae</taxon>
        <taxon>Eurotiales</taxon>
        <taxon>Aspergillaceae</taxon>
        <taxon>Aspergillus</taxon>
        <taxon>Aspergillus subgen. Fumigati</taxon>
    </lineage>
</organism>
<feature type="compositionally biased region" description="Polar residues" evidence="7">
    <location>
        <begin position="104"/>
        <end position="129"/>
    </location>
</feature>
<dbReference type="GO" id="GO:0005634">
    <property type="term" value="C:nucleus"/>
    <property type="evidence" value="ECO:0007669"/>
    <property type="project" value="UniProtKB-SubCell"/>
</dbReference>
<feature type="domain" description="Zn(2)-C6 fungal-type" evidence="8">
    <location>
        <begin position="16"/>
        <end position="43"/>
    </location>
</feature>
<dbReference type="PANTHER" id="PTHR31001:SF50">
    <property type="entry name" value="ZN(II)2CYS6 TRANSCRIPTION FACTOR (EUROFUNG)"/>
    <property type="match status" value="1"/>
</dbReference>
<sequence length="739" mass="80879">MERRNQRKRQQTPHLSCELCRKRKVKCDKLDPCTNCVSSGVVCAPVHRPRLPRGVYAQRARATSPAVSVSASPVRMDALPTVTGATMDEDLKVRLNKLEALVNSMRSSTSPPDKSSQQLDHPPSSNGVTKQAPLVRDPDNFWADLAGEVQELRGAIGSTLDQIECKSAPPPPNATRVDIGDGGLRVLVGLSGLTNLGLGWTPIFEKKEMARQLCQVYLQHVDPIIKILHRPSVERWMLHGERYLGLPERHPAGDALGSAICYAAAMSLTETQSLAHFHTSKSSIVTGARRACEAALEKSGLLVSPKLTTLQAFVLYLVARRSEDRSRAPWTLTAVAVRVAKALGLCEDADDTFFNQQMRKRLWQTVCLMDLQASFSQASEPLISAEDVTASFRPPRHINDSDFGPTTAHDIPDREGLTDTTFAIVSYHVQLVGRLLNFGGGAKTAATEPLDGDRESRQLRSQQFEQEALRLLHFVNPESTPYAWFTWHGTQCFVSGARLSALHPLQRSRRANQMAPSTHPNGGTELLRLTVNVLEKALLMHTDPRGEGFRWYVTIPWHALAIAVAECYVCQDMALVRRAWPIIEMSYQNHEAVVSADNCEAIHGPLERLMGRTREKLAPLLGTSSATRPTSGVASVATPASHSPPSRSGTALSDSLSSLSGSAAKTQLGSDLAPLAAVPMSTSLPKLDPLLSFGDDHSLLTAQLRSVDTDQSWRTWDALMAETYQDGSVGTDMFLSNYI</sequence>
<keyword evidence="4" id="KW-0238">DNA-binding</keyword>
<dbReference type="PROSITE" id="PS00463">
    <property type="entry name" value="ZN2_CY6_FUNGAL_1"/>
    <property type="match status" value="1"/>
</dbReference>
<keyword evidence="3" id="KW-0805">Transcription regulation</keyword>
<comment type="subcellular location">
    <subcellularLocation>
        <location evidence="1">Nucleus</location>
    </subcellularLocation>
</comment>
<evidence type="ECO:0000256" key="2">
    <source>
        <dbReference type="ARBA" id="ARBA00022723"/>
    </source>
</evidence>
<dbReference type="GO" id="GO:0000981">
    <property type="term" value="F:DNA-binding transcription factor activity, RNA polymerase II-specific"/>
    <property type="evidence" value="ECO:0007669"/>
    <property type="project" value="InterPro"/>
</dbReference>
<evidence type="ECO:0000256" key="5">
    <source>
        <dbReference type="ARBA" id="ARBA00023163"/>
    </source>
</evidence>
<evidence type="ECO:0000256" key="1">
    <source>
        <dbReference type="ARBA" id="ARBA00004123"/>
    </source>
</evidence>
<protein>
    <recommendedName>
        <fullName evidence="8">Zn(2)-C6 fungal-type domain-containing protein</fullName>
    </recommendedName>
</protein>
<dbReference type="CDD" id="cd00067">
    <property type="entry name" value="GAL4"/>
    <property type="match status" value="1"/>
</dbReference>
<dbReference type="CDD" id="cd12148">
    <property type="entry name" value="fungal_TF_MHR"/>
    <property type="match status" value="1"/>
</dbReference>
<proteinExistence type="predicted"/>
<dbReference type="EMBL" id="JAAAPU010000209">
    <property type="protein sequence ID" value="KAF4200324.1"/>
    <property type="molecule type" value="Genomic_DNA"/>
</dbReference>
<reference evidence="9" key="1">
    <citation type="journal article" date="2020" name="bioRxiv">
        <title>Genomic and phenotypic heterogeneity of clinical isolates of the human pathogens Aspergillus fumigatus, Aspergillus lentulus and Aspergillus fumigatiaffinis.</title>
        <authorList>
            <person name="dos Santos R.A.C."/>
            <person name="Steenwyk J.L."/>
            <person name="Rivero-Menendez O."/>
            <person name="Mead M.E."/>
            <person name="Silva L.P."/>
            <person name="Bastos R.W."/>
            <person name="Alastruey-Izquierdo A."/>
            <person name="Goldman G.H."/>
            <person name="Rokas A."/>
        </authorList>
    </citation>
    <scope>NUCLEOTIDE SEQUENCE</scope>
    <source>
        <strain evidence="9">CNM-CM8927</strain>
    </source>
</reference>
<dbReference type="Pfam" id="PF04082">
    <property type="entry name" value="Fungal_trans"/>
    <property type="match status" value="1"/>
</dbReference>
<feature type="compositionally biased region" description="Low complexity" evidence="7">
    <location>
        <begin position="646"/>
        <end position="655"/>
    </location>
</feature>
<gene>
    <name evidence="9" type="ORF">CNMCM8927_003502</name>
</gene>
<dbReference type="SMART" id="SM00066">
    <property type="entry name" value="GAL4"/>
    <property type="match status" value="1"/>
</dbReference>
<evidence type="ECO:0000256" key="4">
    <source>
        <dbReference type="ARBA" id="ARBA00023125"/>
    </source>
</evidence>
<dbReference type="AlphaFoldDB" id="A0AAN6BJV1"/>
<dbReference type="InterPro" id="IPR050613">
    <property type="entry name" value="Sec_Metabolite_Reg"/>
</dbReference>
<dbReference type="GO" id="GO:0006351">
    <property type="term" value="P:DNA-templated transcription"/>
    <property type="evidence" value="ECO:0007669"/>
    <property type="project" value="InterPro"/>
</dbReference>
<keyword evidence="5" id="KW-0804">Transcription</keyword>
<evidence type="ECO:0000259" key="8">
    <source>
        <dbReference type="PROSITE" id="PS50048"/>
    </source>
</evidence>
<dbReference type="Gene3D" id="4.10.240.10">
    <property type="entry name" value="Zn(2)-C6 fungal-type DNA-binding domain"/>
    <property type="match status" value="1"/>
</dbReference>
<feature type="region of interest" description="Disordered" evidence="7">
    <location>
        <begin position="620"/>
        <end position="655"/>
    </location>
</feature>
<dbReference type="Pfam" id="PF00172">
    <property type="entry name" value="Zn_clus"/>
    <property type="match status" value="1"/>
</dbReference>
<name>A0AAN6BJV1_ASPLE</name>
<comment type="caution">
    <text evidence="9">The sequence shown here is derived from an EMBL/GenBank/DDBJ whole genome shotgun (WGS) entry which is preliminary data.</text>
</comment>
<keyword evidence="2" id="KW-0479">Metal-binding</keyword>
<keyword evidence="6" id="KW-0539">Nucleus</keyword>
<dbReference type="PANTHER" id="PTHR31001">
    <property type="entry name" value="UNCHARACTERIZED TRANSCRIPTIONAL REGULATORY PROTEIN"/>
    <property type="match status" value="1"/>
</dbReference>
<dbReference type="InterPro" id="IPR007219">
    <property type="entry name" value="XnlR_reg_dom"/>
</dbReference>
<evidence type="ECO:0000256" key="6">
    <source>
        <dbReference type="ARBA" id="ARBA00023242"/>
    </source>
</evidence>
<dbReference type="PROSITE" id="PS50048">
    <property type="entry name" value="ZN2_CY6_FUNGAL_2"/>
    <property type="match status" value="1"/>
</dbReference>
<evidence type="ECO:0000313" key="9">
    <source>
        <dbReference type="EMBL" id="KAF4200324.1"/>
    </source>
</evidence>
<feature type="region of interest" description="Disordered" evidence="7">
    <location>
        <begin position="104"/>
        <end position="133"/>
    </location>
</feature>
<feature type="compositionally biased region" description="Polar residues" evidence="7">
    <location>
        <begin position="622"/>
        <end position="645"/>
    </location>
</feature>
<dbReference type="InterPro" id="IPR001138">
    <property type="entry name" value="Zn2Cys6_DnaBD"/>
</dbReference>
<reference evidence="9" key="2">
    <citation type="submission" date="2020-04" db="EMBL/GenBank/DDBJ databases">
        <authorList>
            <person name="Santos R.A.C."/>
            <person name="Steenwyk J.L."/>
            <person name="Rivero-Menendez O."/>
            <person name="Mead M.E."/>
            <person name="Silva L.P."/>
            <person name="Bastos R.W."/>
            <person name="Alastruey-Izquierdo A."/>
            <person name="Goldman G.H."/>
            <person name="Rokas A."/>
        </authorList>
    </citation>
    <scope>NUCLEOTIDE SEQUENCE</scope>
    <source>
        <strain evidence="9">CNM-CM8927</strain>
    </source>
</reference>
<accession>A0AAN6BJV1</accession>
<evidence type="ECO:0000256" key="3">
    <source>
        <dbReference type="ARBA" id="ARBA00023015"/>
    </source>
</evidence>
<dbReference type="GO" id="GO:0003677">
    <property type="term" value="F:DNA binding"/>
    <property type="evidence" value="ECO:0007669"/>
    <property type="project" value="UniProtKB-KW"/>
</dbReference>
<evidence type="ECO:0000256" key="7">
    <source>
        <dbReference type="SAM" id="MobiDB-lite"/>
    </source>
</evidence>
<evidence type="ECO:0000313" key="10">
    <source>
        <dbReference type="Proteomes" id="UP000649114"/>
    </source>
</evidence>
<dbReference type="InterPro" id="IPR036864">
    <property type="entry name" value="Zn2-C6_fun-type_DNA-bd_sf"/>
</dbReference>
<dbReference type="Proteomes" id="UP000649114">
    <property type="component" value="Unassembled WGS sequence"/>
</dbReference>